<proteinExistence type="predicted"/>
<keyword evidence="2" id="KW-0732">Signal</keyword>
<keyword evidence="4" id="KW-1185">Reference proteome</keyword>
<organism evidence="3 4">
    <name type="scientific">Fusarium falciforme</name>
    <dbReference type="NCBI Taxonomy" id="195108"/>
    <lineage>
        <taxon>Eukaryota</taxon>
        <taxon>Fungi</taxon>
        <taxon>Dikarya</taxon>
        <taxon>Ascomycota</taxon>
        <taxon>Pezizomycotina</taxon>
        <taxon>Sordariomycetes</taxon>
        <taxon>Hypocreomycetidae</taxon>
        <taxon>Hypocreales</taxon>
        <taxon>Nectriaceae</taxon>
        <taxon>Fusarium</taxon>
        <taxon>Fusarium solani species complex</taxon>
    </lineage>
</organism>
<feature type="signal peptide" evidence="2">
    <location>
        <begin position="1"/>
        <end position="25"/>
    </location>
</feature>
<accession>A0A9W8R7Y5</accession>
<comment type="caution">
    <text evidence="3">The sequence shown here is derived from an EMBL/GenBank/DDBJ whole genome shotgun (WGS) entry which is preliminary data.</text>
</comment>
<dbReference type="Proteomes" id="UP001152087">
    <property type="component" value="Unassembled WGS sequence"/>
</dbReference>
<evidence type="ECO:0000256" key="1">
    <source>
        <dbReference type="SAM" id="MobiDB-lite"/>
    </source>
</evidence>
<evidence type="ECO:0000256" key="2">
    <source>
        <dbReference type="SAM" id="SignalP"/>
    </source>
</evidence>
<gene>
    <name evidence="3" type="ORF">NW755_007056</name>
</gene>
<feature type="compositionally biased region" description="Acidic residues" evidence="1">
    <location>
        <begin position="125"/>
        <end position="146"/>
    </location>
</feature>
<feature type="chain" id="PRO_5040960551" evidence="2">
    <location>
        <begin position="26"/>
        <end position="146"/>
    </location>
</feature>
<name>A0A9W8R7Y5_9HYPO</name>
<protein>
    <submittedName>
        <fullName evidence="3">Uncharacterized protein</fullName>
    </submittedName>
</protein>
<sequence>MMDSIKNSPLALSCSSSSLLLRCSALLCSLAFAPAPTTSKMVRRSRRLALLRCAVARRRRLATLRGYRIVRILHVRGFMPTRIQRVGLAANQFARARHVATRRMAEDALSGDTSLMPQANGGDFFGDDDDDDYEREPDTDSGLGDE</sequence>
<evidence type="ECO:0000313" key="4">
    <source>
        <dbReference type="Proteomes" id="UP001152087"/>
    </source>
</evidence>
<evidence type="ECO:0000313" key="3">
    <source>
        <dbReference type="EMBL" id="KAJ4187563.1"/>
    </source>
</evidence>
<feature type="region of interest" description="Disordered" evidence="1">
    <location>
        <begin position="105"/>
        <end position="146"/>
    </location>
</feature>
<dbReference type="EMBL" id="JAOQAV010000017">
    <property type="protein sequence ID" value="KAJ4187563.1"/>
    <property type="molecule type" value="Genomic_DNA"/>
</dbReference>
<dbReference type="AlphaFoldDB" id="A0A9W8R7Y5"/>
<reference evidence="3" key="1">
    <citation type="submission" date="2022-09" db="EMBL/GenBank/DDBJ databases">
        <title>Fusarium specimens isolated from Avocado Roots.</title>
        <authorList>
            <person name="Stajich J."/>
            <person name="Roper C."/>
            <person name="Heimlech-Rivalta G."/>
        </authorList>
    </citation>
    <scope>NUCLEOTIDE SEQUENCE</scope>
    <source>
        <strain evidence="3">A02</strain>
    </source>
</reference>